<dbReference type="InterPro" id="IPR036397">
    <property type="entry name" value="RNaseH_sf"/>
</dbReference>
<dbReference type="PANTHER" id="PTHR10642">
    <property type="entry name" value="RIBONUCLEASE H1"/>
    <property type="match status" value="1"/>
</dbReference>
<evidence type="ECO:0000256" key="8">
    <source>
        <dbReference type="SAM" id="MobiDB-lite"/>
    </source>
</evidence>
<dbReference type="OrthoDB" id="407198at2759"/>
<evidence type="ECO:0000256" key="4">
    <source>
        <dbReference type="ARBA" id="ARBA00022722"/>
    </source>
</evidence>
<dbReference type="Gene3D" id="3.30.420.10">
    <property type="entry name" value="Ribonuclease H-like superfamily/Ribonuclease H"/>
    <property type="match status" value="1"/>
</dbReference>
<dbReference type="PROSITE" id="PS50879">
    <property type="entry name" value="RNASE_H_1"/>
    <property type="match status" value="1"/>
</dbReference>
<protein>
    <recommendedName>
        <fullName evidence="3">ribonuclease H</fullName>
        <ecNumber evidence="3">3.1.26.4</ecNumber>
    </recommendedName>
</protein>
<comment type="similarity">
    <text evidence="2">Belongs to the RNase H family.</text>
</comment>
<organism evidence="10 11">
    <name type="scientific">Mytilus coruscus</name>
    <name type="common">Sea mussel</name>
    <dbReference type="NCBI Taxonomy" id="42192"/>
    <lineage>
        <taxon>Eukaryota</taxon>
        <taxon>Metazoa</taxon>
        <taxon>Spiralia</taxon>
        <taxon>Lophotrochozoa</taxon>
        <taxon>Mollusca</taxon>
        <taxon>Bivalvia</taxon>
        <taxon>Autobranchia</taxon>
        <taxon>Pteriomorphia</taxon>
        <taxon>Mytilida</taxon>
        <taxon>Mytiloidea</taxon>
        <taxon>Mytilidae</taxon>
        <taxon>Mytilinae</taxon>
        <taxon>Mytilus</taxon>
    </lineage>
</organism>
<dbReference type="InterPro" id="IPR012337">
    <property type="entry name" value="RNaseH-like_sf"/>
</dbReference>
<keyword evidence="4" id="KW-0540">Nuclease</keyword>
<dbReference type="SUPFAM" id="SSF52266">
    <property type="entry name" value="SGNH hydrolase"/>
    <property type="match status" value="1"/>
</dbReference>
<proteinExistence type="inferred from homology"/>
<evidence type="ECO:0000313" key="11">
    <source>
        <dbReference type="Proteomes" id="UP000507470"/>
    </source>
</evidence>
<dbReference type="Proteomes" id="UP000507470">
    <property type="component" value="Unassembled WGS sequence"/>
</dbReference>
<feature type="region of interest" description="Disordered" evidence="8">
    <location>
        <begin position="346"/>
        <end position="368"/>
    </location>
</feature>
<keyword evidence="7 10" id="KW-0378">Hydrolase</keyword>
<evidence type="ECO:0000256" key="1">
    <source>
        <dbReference type="ARBA" id="ARBA00000077"/>
    </source>
</evidence>
<feature type="domain" description="RNase H type-1" evidence="9">
    <location>
        <begin position="1"/>
        <end position="145"/>
    </location>
</feature>
<gene>
    <name evidence="10" type="ORF">MCOR_46082</name>
</gene>
<dbReference type="InterPro" id="IPR002156">
    <property type="entry name" value="RNaseH_domain"/>
</dbReference>
<evidence type="ECO:0000259" key="9">
    <source>
        <dbReference type="PROSITE" id="PS50879"/>
    </source>
</evidence>
<dbReference type="Gene3D" id="3.60.10.10">
    <property type="entry name" value="Endonuclease/exonuclease/phosphatase"/>
    <property type="match status" value="1"/>
</dbReference>
<evidence type="ECO:0000256" key="5">
    <source>
        <dbReference type="ARBA" id="ARBA00022723"/>
    </source>
</evidence>
<dbReference type="GO" id="GO:0003676">
    <property type="term" value="F:nucleic acid binding"/>
    <property type="evidence" value="ECO:0007669"/>
    <property type="project" value="InterPro"/>
</dbReference>
<evidence type="ECO:0000256" key="6">
    <source>
        <dbReference type="ARBA" id="ARBA00022759"/>
    </source>
</evidence>
<dbReference type="AlphaFoldDB" id="A0A6J8E2C5"/>
<keyword evidence="5" id="KW-0479">Metal-binding</keyword>
<evidence type="ECO:0000313" key="10">
    <source>
        <dbReference type="EMBL" id="CAC5413151.1"/>
    </source>
</evidence>
<evidence type="ECO:0000256" key="7">
    <source>
        <dbReference type="ARBA" id="ARBA00022801"/>
    </source>
</evidence>
<dbReference type="EMBL" id="CACVKT020008128">
    <property type="protein sequence ID" value="CAC5413151.1"/>
    <property type="molecule type" value="Genomic_DNA"/>
</dbReference>
<dbReference type="EC" id="3.1.26.4" evidence="3"/>
<dbReference type="PANTHER" id="PTHR10642:SF26">
    <property type="entry name" value="RIBONUCLEASE H1"/>
    <property type="match status" value="1"/>
</dbReference>
<reference evidence="10 11" key="1">
    <citation type="submission" date="2020-06" db="EMBL/GenBank/DDBJ databases">
        <authorList>
            <person name="Li R."/>
            <person name="Bekaert M."/>
        </authorList>
    </citation>
    <scope>NUCLEOTIDE SEQUENCE [LARGE SCALE GENOMIC DNA]</scope>
    <source>
        <strain evidence="11">wild</strain>
    </source>
</reference>
<evidence type="ECO:0000256" key="2">
    <source>
        <dbReference type="ARBA" id="ARBA00005300"/>
    </source>
</evidence>
<dbReference type="GO" id="GO:0046872">
    <property type="term" value="F:metal ion binding"/>
    <property type="evidence" value="ECO:0007669"/>
    <property type="project" value="UniProtKB-KW"/>
</dbReference>
<dbReference type="GO" id="GO:0004523">
    <property type="term" value="F:RNA-DNA hybrid ribonuclease activity"/>
    <property type="evidence" value="ECO:0007669"/>
    <property type="project" value="UniProtKB-EC"/>
</dbReference>
<evidence type="ECO:0000256" key="3">
    <source>
        <dbReference type="ARBA" id="ARBA00012180"/>
    </source>
</evidence>
<comment type="catalytic activity">
    <reaction evidence="1">
        <text>Endonucleolytic cleavage to 5'-phosphomonoester.</text>
        <dbReference type="EC" id="3.1.26.4"/>
    </reaction>
</comment>
<dbReference type="InterPro" id="IPR050092">
    <property type="entry name" value="RNase_H"/>
</dbReference>
<keyword evidence="11" id="KW-1185">Reference proteome</keyword>
<dbReference type="GO" id="GO:0043137">
    <property type="term" value="P:DNA replication, removal of RNA primer"/>
    <property type="evidence" value="ECO:0007669"/>
    <property type="project" value="TreeGrafter"/>
</dbReference>
<keyword evidence="6" id="KW-0255">Endonuclease</keyword>
<dbReference type="CDD" id="cd09280">
    <property type="entry name" value="RNase_HI_eukaryote_like"/>
    <property type="match status" value="1"/>
</dbReference>
<dbReference type="InterPro" id="IPR036691">
    <property type="entry name" value="Endo/exonu/phosph_ase_sf"/>
</dbReference>
<dbReference type="SUPFAM" id="SSF53098">
    <property type="entry name" value="Ribonuclease H-like"/>
    <property type="match status" value="1"/>
</dbReference>
<dbReference type="Pfam" id="PF00075">
    <property type="entry name" value="RNase_H"/>
    <property type="match status" value="1"/>
</dbReference>
<accession>A0A6J8E2C5</accession>
<sequence length="592" mass="66942">MEVYIDGACKNNGKPLAKASYGIFWEPNNIKNINGPVPESYKQTNNTGELYAAVKCLQQIHDNQISNINIKTDSEYLVRGITSDIVYWKSNNWKLKSSGKDVKNKELWSEIDNLLSNINVSWVHVARDSEIGQIEAGKLAKLALNIKTSSVNTIQANDQSTVNVCNDIEWSDDEEETIPMKVATPRRSNSNNKLRKTSTKANSPSFCTMSALRRIESLLLSTSEEVLNLNDALNCHIYSSNSQFQEIKDKFASLTNTVKAQTSSALTSVQDVFTQTQLIKSEIEINNKAFVNKSNSLWDKLNVVSNEIKSVNLKSSHVNVLTETVTETPNRKREGRISDKIKQINKTTPGTYSNAVKSGLPSSSNKPVSLNRTNLGTHHDTQNPTYMERQRSQINTKYTDREVNSTYPHFLRSSEKKNLFLVRSSTLKKMSPRKMSTEQINTKVKTIRGRRIRDIEDCLIQYISEGKLDCVDVIVVHVGTNNVSDGDSVHAIIDDYRNLICTVRQSLPRTELDDIESIWVEIIFVHQKPILLGNIYRPPNSNAEWITKFESMLTNVDIEDKEIIILGDFNIDLASRKIPAKWSHLKILTCLK</sequence>
<name>A0A6J8E2C5_MYTCO</name>